<proteinExistence type="predicted"/>
<protein>
    <submittedName>
        <fullName evidence="2">Uncharacterized protein</fullName>
    </submittedName>
</protein>
<reference evidence="2" key="2">
    <citation type="submission" date="2023-06" db="EMBL/GenBank/DDBJ databases">
        <title>Genome assembly of Pristionchus species.</title>
        <authorList>
            <person name="Yoshida K."/>
            <person name="Sommer R.J."/>
        </authorList>
    </citation>
    <scope>NUCLEOTIDE SEQUENCE</scope>
    <source>
        <strain evidence="2">RS5460</strain>
    </source>
</reference>
<dbReference type="AlphaFoldDB" id="A0AAN5D8A5"/>
<organism evidence="2 3">
    <name type="scientific">Pristionchus mayeri</name>
    <dbReference type="NCBI Taxonomy" id="1317129"/>
    <lineage>
        <taxon>Eukaryota</taxon>
        <taxon>Metazoa</taxon>
        <taxon>Ecdysozoa</taxon>
        <taxon>Nematoda</taxon>
        <taxon>Chromadorea</taxon>
        <taxon>Rhabditida</taxon>
        <taxon>Rhabditina</taxon>
        <taxon>Diplogasteromorpha</taxon>
        <taxon>Diplogasteroidea</taxon>
        <taxon>Neodiplogasteridae</taxon>
        <taxon>Pristionchus</taxon>
    </lineage>
</organism>
<keyword evidence="3" id="KW-1185">Reference proteome</keyword>
<evidence type="ECO:0000313" key="1">
    <source>
        <dbReference type="EMBL" id="GMR58225.1"/>
    </source>
</evidence>
<gene>
    <name evidence="1" type="ORF">PMAYCL1PPCAC_28420</name>
    <name evidence="2" type="ORF">PMAYCL1PPCAC_28421</name>
</gene>
<name>A0AAN5D8A5_9BILA</name>
<dbReference type="EMBL" id="BTRK01000006">
    <property type="protein sequence ID" value="GMR58225.1"/>
    <property type="molecule type" value="Genomic_DNA"/>
</dbReference>
<reference evidence="3" key="1">
    <citation type="submission" date="2022-10" db="EMBL/GenBank/DDBJ databases">
        <title>Genome assembly of Pristionchus species.</title>
        <authorList>
            <person name="Yoshida K."/>
            <person name="Sommer R.J."/>
        </authorList>
    </citation>
    <scope>NUCLEOTIDE SEQUENCE [LARGE SCALE GENOMIC DNA]</scope>
    <source>
        <strain evidence="1 3">RS5460</strain>
    </source>
</reference>
<evidence type="ECO:0000313" key="2">
    <source>
        <dbReference type="EMBL" id="GMR58226.1"/>
    </source>
</evidence>
<dbReference type="Proteomes" id="UP001328107">
    <property type="component" value="Unassembled WGS sequence"/>
</dbReference>
<evidence type="ECO:0000313" key="3">
    <source>
        <dbReference type="Proteomes" id="UP001328107"/>
    </source>
</evidence>
<sequence length="100" mass="11518">MEDRVPSNIITSPTGTSSALIVEDNSPLKQESSTIFNFHETVQSTPIDPAISHHNFAWCWALHDFVNLQMEPTTIQRPDHRQQPFFHSIPVIERMCFNKQ</sequence>
<accession>A0AAN5D8A5</accession>
<dbReference type="EMBL" id="BTRK01000006">
    <property type="protein sequence ID" value="GMR58226.1"/>
    <property type="molecule type" value="Genomic_DNA"/>
</dbReference>
<comment type="caution">
    <text evidence="2">The sequence shown here is derived from an EMBL/GenBank/DDBJ whole genome shotgun (WGS) entry which is preliminary data.</text>
</comment>